<accession>A0A0C9ZYE9</accession>
<reference evidence="1 2" key="1">
    <citation type="submission" date="2014-04" db="EMBL/GenBank/DDBJ databases">
        <authorList>
            <consortium name="DOE Joint Genome Institute"/>
            <person name="Kuo A."/>
            <person name="Kohler A."/>
            <person name="Costa M.D."/>
            <person name="Nagy L.G."/>
            <person name="Floudas D."/>
            <person name="Copeland A."/>
            <person name="Barry K.W."/>
            <person name="Cichocki N."/>
            <person name="Veneault-Fourrey C."/>
            <person name="LaButti K."/>
            <person name="Lindquist E.A."/>
            <person name="Lipzen A."/>
            <person name="Lundell T."/>
            <person name="Morin E."/>
            <person name="Murat C."/>
            <person name="Sun H."/>
            <person name="Tunlid A."/>
            <person name="Henrissat B."/>
            <person name="Grigoriev I.V."/>
            <person name="Hibbett D.S."/>
            <person name="Martin F."/>
            <person name="Nordberg H.P."/>
            <person name="Cantor M.N."/>
            <person name="Hua S.X."/>
        </authorList>
    </citation>
    <scope>NUCLEOTIDE SEQUENCE [LARGE SCALE GENOMIC DNA]</scope>
    <source>
        <strain evidence="1 2">441</strain>
    </source>
</reference>
<organism evidence="1 2">
    <name type="scientific">Pisolithus microcarpus 441</name>
    <dbReference type="NCBI Taxonomy" id="765257"/>
    <lineage>
        <taxon>Eukaryota</taxon>
        <taxon>Fungi</taxon>
        <taxon>Dikarya</taxon>
        <taxon>Basidiomycota</taxon>
        <taxon>Agaricomycotina</taxon>
        <taxon>Agaricomycetes</taxon>
        <taxon>Agaricomycetidae</taxon>
        <taxon>Boletales</taxon>
        <taxon>Sclerodermatineae</taxon>
        <taxon>Pisolithaceae</taxon>
        <taxon>Pisolithus</taxon>
    </lineage>
</organism>
<gene>
    <name evidence="1" type="ORF">PISMIDRAFT_675122</name>
</gene>
<evidence type="ECO:0000313" key="1">
    <source>
        <dbReference type="EMBL" id="KIK27252.1"/>
    </source>
</evidence>
<proteinExistence type="predicted"/>
<dbReference type="EMBL" id="KN833697">
    <property type="protein sequence ID" value="KIK27252.1"/>
    <property type="molecule type" value="Genomic_DNA"/>
</dbReference>
<dbReference type="AlphaFoldDB" id="A0A0C9ZYE9"/>
<dbReference type="Proteomes" id="UP000054018">
    <property type="component" value="Unassembled WGS sequence"/>
</dbReference>
<protein>
    <submittedName>
        <fullName evidence="1">Uncharacterized protein</fullName>
    </submittedName>
</protein>
<reference evidence="2" key="2">
    <citation type="submission" date="2015-01" db="EMBL/GenBank/DDBJ databases">
        <title>Evolutionary Origins and Diversification of the Mycorrhizal Mutualists.</title>
        <authorList>
            <consortium name="DOE Joint Genome Institute"/>
            <consortium name="Mycorrhizal Genomics Consortium"/>
            <person name="Kohler A."/>
            <person name="Kuo A."/>
            <person name="Nagy L.G."/>
            <person name="Floudas D."/>
            <person name="Copeland A."/>
            <person name="Barry K.W."/>
            <person name="Cichocki N."/>
            <person name="Veneault-Fourrey C."/>
            <person name="LaButti K."/>
            <person name="Lindquist E.A."/>
            <person name="Lipzen A."/>
            <person name="Lundell T."/>
            <person name="Morin E."/>
            <person name="Murat C."/>
            <person name="Riley R."/>
            <person name="Ohm R."/>
            <person name="Sun H."/>
            <person name="Tunlid A."/>
            <person name="Henrissat B."/>
            <person name="Grigoriev I.V."/>
            <person name="Hibbett D.S."/>
            <person name="Martin F."/>
        </authorList>
    </citation>
    <scope>NUCLEOTIDE SEQUENCE [LARGE SCALE GENOMIC DNA]</scope>
    <source>
        <strain evidence="2">441</strain>
    </source>
</reference>
<dbReference type="HOGENOM" id="CLU_2923523_0_0_1"/>
<name>A0A0C9ZYE9_9AGAM</name>
<sequence>MPINDFTAAALCPTLPPRIPAKGGRLHEKKEKANEGKYLHPVRFAQETAREHACMPSGDRT</sequence>
<evidence type="ECO:0000313" key="2">
    <source>
        <dbReference type="Proteomes" id="UP000054018"/>
    </source>
</evidence>
<keyword evidence="2" id="KW-1185">Reference proteome</keyword>